<organism evidence="1 2">
    <name type="scientific">Candidatus Enterovibrio escicola</name>
    <dbReference type="NCBI Taxonomy" id="1927127"/>
    <lineage>
        <taxon>Bacteria</taxon>
        <taxon>Pseudomonadati</taxon>
        <taxon>Pseudomonadota</taxon>
        <taxon>Gammaproteobacteria</taxon>
        <taxon>Vibrionales</taxon>
        <taxon>Vibrionaceae</taxon>
        <taxon>Enterovibrio</taxon>
    </lineage>
</organism>
<evidence type="ECO:0000313" key="1">
    <source>
        <dbReference type="EMBL" id="PCS23441.1"/>
    </source>
</evidence>
<dbReference type="AlphaFoldDB" id="A0A2A5T5N1"/>
<evidence type="ECO:0000313" key="2">
    <source>
        <dbReference type="Proteomes" id="UP000219020"/>
    </source>
</evidence>
<reference evidence="2" key="1">
    <citation type="submission" date="2017-04" db="EMBL/GenBank/DDBJ databases">
        <title>Genome evolution of the luminous symbionts of deep sea anglerfish.</title>
        <authorList>
            <person name="Hendry T.A."/>
        </authorList>
    </citation>
    <scope>NUCLEOTIDE SEQUENCE [LARGE SCALE GENOMIC DNA]</scope>
</reference>
<name>A0A2A5T5N1_9GAMM</name>
<sequence>MVIVLNGLAVKFAMRQIRAIVSTVTLISQSLSIYLIG</sequence>
<dbReference type="Proteomes" id="UP000219020">
    <property type="component" value="Unassembled WGS sequence"/>
</dbReference>
<comment type="caution">
    <text evidence="1">The sequence shown here is derived from an EMBL/GenBank/DDBJ whole genome shotgun (WGS) entry which is preliminary data.</text>
</comment>
<dbReference type="EMBL" id="NBYY01000009">
    <property type="protein sequence ID" value="PCS23441.1"/>
    <property type="molecule type" value="Genomic_DNA"/>
</dbReference>
<accession>A0A2A5T5N1</accession>
<keyword evidence="2" id="KW-1185">Reference proteome</keyword>
<protein>
    <submittedName>
        <fullName evidence="1">Uncharacterized protein</fullName>
    </submittedName>
</protein>
<proteinExistence type="predicted"/>
<gene>
    <name evidence="1" type="ORF">BTN49_0409</name>
</gene>